<gene>
    <name evidence="1" type="ORF">LCGC14_1772960</name>
</gene>
<name>A0A0F9JCK7_9ZZZZ</name>
<protein>
    <recommendedName>
        <fullName evidence="2">N-acetyltransferase domain-containing protein</fullName>
    </recommendedName>
</protein>
<evidence type="ECO:0000313" key="1">
    <source>
        <dbReference type="EMBL" id="KKM03586.1"/>
    </source>
</evidence>
<dbReference type="Gene3D" id="3.40.630.30">
    <property type="match status" value="1"/>
</dbReference>
<dbReference type="InterPro" id="IPR016181">
    <property type="entry name" value="Acyl_CoA_acyltransferase"/>
</dbReference>
<organism evidence="1">
    <name type="scientific">marine sediment metagenome</name>
    <dbReference type="NCBI Taxonomy" id="412755"/>
    <lineage>
        <taxon>unclassified sequences</taxon>
        <taxon>metagenomes</taxon>
        <taxon>ecological metagenomes</taxon>
    </lineage>
</organism>
<accession>A0A0F9JCK7</accession>
<proteinExistence type="predicted"/>
<sequence length="113" mass="13787">MMNKYKLRQFRDSDIEDILRIYNHYVKNGFAAYSEKELDVNFFIKTIQEVISCYVLEIKMDVVGYAILRNYLPYDNFRHTGKLTYFIKAKYTHKGLCIFKKYTESQFSWETWF</sequence>
<evidence type="ECO:0008006" key="2">
    <source>
        <dbReference type="Google" id="ProtNLM"/>
    </source>
</evidence>
<dbReference type="EMBL" id="LAZR01016651">
    <property type="protein sequence ID" value="KKM03586.1"/>
    <property type="molecule type" value="Genomic_DNA"/>
</dbReference>
<comment type="caution">
    <text evidence="1">The sequence shown here is derived from an EMBL/GenBank/DDBJ whole genome shotgun (WGS) entry which is preliminary data.</text>
</comment>
<dbReference type="AlphaFoldDB" id="A0A0F9JCK7"/>
<dbReference type="SUPFAM" id="SSF55729">
    <property type="entry name" value="Acyl-CoA N-acyltransferases (Nat)"/>
    <property type="match status" value="1"/>
</dbReference>
<reference evidence="1" key="1">
    <citation type="journal article" date="2015" name="Nature">
        <title>Complex archaea that bridge the gap between prokaryotes and eukaryotes.</title>
        <authorList>
            <person name="Spang A."/>
            <person name="Saw J.H."/>
            <person name="Jorgensen S.L."/>
            <person name="Zaremba-Niedzwiedzka K."/>
            <person name="Martijn J."/>
            <person name="Lind A.E."/>
            <person name="van Eijk R."/>
            <person name="Schleper C."/>
            <person name="Guy L."/>
            <person name="Ettema T.J."/>
        </authorList>
    </citation>
    <scope>NUCLEOTIDE SEQUENCE</scope>
</reference>